<organism evidence="6 7">
    <name type="scientific">Schistosoma rodhaini</name>
    <dbReference type="NCBI Taxonomy" id="6188"/>
    <lineage>
        <taxon>Eukaryota</taxon>
        <taxon>Metazoa</taxon>
        <taxon>Spiralia</taxon>
        <taxon>Lophotrochozoa</taxon>
        <taxon>Platyhelminthes</taxon>
        <taxon>Trematoda</taxon>
        <taxon>Digenea</taxon>
        <taxon>Strigeidida</taxon>
        <taxon>Schistosomatoidea</taxon>
        <taxon>Schistosomatidae</taxon>
        <taxon>Schistosoma</taxon>
    </lineage>
</organism>
<evidence type="ECO:0000313" key="7">
    <source>
        <dbReference type="WBParaSite" id="SRDH1_53170.5"/>
    </source>
</evidence>
<feature type="domain" description="SH3" evidence="5">
    <location>
        <begin position="914"/>
        <end position="982"/>
    </location>
</feature>
<accession>A0AA85FML2</accession>
<evidence type="ECO:0000259" key="5">
    <source>
        <dbReference type="PROSITE" id="PS50002"/>
    </source>
</evidence>
<feature type="compositionally biased region" description="Polar residues" evidence="4">
    <location>
        <begin position="1016"/>
        <end position="1038"/>
    </location>
</feature>
<sequence length="1067" mass="120722">MVQLSSWVGIWDQATNFIKYHDIGINLHERLYKFLIDFAKLQKDAYIAQKRLCEKYLSDAQKCFGVSNSYVSFFNELVQIVQHIVDAENLISCSFEIHAGSEGKSIIEDERRQFKRWKSERSKLSTELKSQTRIIDDEIKRYRDKYRDMIKAKEDYERINADQSHSQFDVEKALNYTRLKEIDFERARKDYSAALNQFNLYRQDYYFRCLPSWAQVGKSLEVERYTRTQSLINILYERLRVAIDRMNSVCDEFKSVCTNLNSDQDSEEMIKYLHSNNPPPGDIAFVDLYSSSVNNSTIQSTVKQPTYPKQQRTNSSEPIYSSGSVVLPSNFHCSVWAADNAALESSKQCGSDNNNSNNNYVSPSSTSVGESIYGESGSIYCASYASTTSTNGSHNGGVGSNCSRRPSVSDNYTALNLRNSSISINGAGFLRRIFSRRSRHDSLNVNCEINSDEDGVVSGWSNPLFEPVVPWRRSARQYQRHQYKTRRIHSFRMKFSRHRRTTDYNDNNDNYNYDRICIKSPLDIRASQSTGDLSVVNLKSVADLCEPARIKHQKTNDQITCLFDSKRRATHNSRITGNISRSRDNSVVDPSDFSDSNSELGNNVHGNKTTINNNTYRRQLRIHSTTDSDNVAYASTSVLNGLPQSMASSCQSPDAPKGAAVAAVLPVTTITTITTTHTPSSSLYSRSDSQAIGLSSGHERSSIPLYYLSTSGKSKPMENGGSSKQLLKQDKLFTAPLAEPETGSIVTPVESFSQSTLTSSLSQLPESLNVQMPTLKQNLLTNRPTITNNDDNSRCSTINGDSYHNNLDSNHSNDTLIYSQMNSSYNHFELKNSDQVLYNHNKNLLKKHEQQGLWYSQLQKCQQQDQSLRHHLKHEQRITEASVDNIDSICSISPSCYHKQDNNNNRQSKESQFVAIGDCSALYPFTGDGFESCYLAFEADEEFYILATDPTEDTTDWLHVCRKQRTQEIGYVPTAYVQKNFYLQPVILPKSEYVQLQDSDSSSTRTVTSTKPTLKKSVNTAQTSARSPVNSVHSNKSNYSGMLMMNRNFRGTSPYVRLSGVSRDTDL</sequence>
<feature type="region of interest" description="Disordered" evidence="4">
    <location>
        <begin position="347"/>
        <end position="367"/>
    </location>
</feature>
<keyword evidence="6" id="KW-1185">Reference proteome</keyword>
<dbReference type="Gene3D" id="1.20.1270.60">
    <property type="entry name" value="Arfaptin homology (AH) domain/BAR domain"/>
    <property type="match status" value="1"/>
</dbReference>
<keyword evidence="3" id="KW-0175">Coiled coil</keyword>
<keyword evidence="1 2" id="KW-0728">SH3 domain</keyword>
<proteinExistence type="predicted"/>
<dbReference type="InterPro" id="IPR027267">
    <property type="entry name" value="AH/BAR_dom_sf"/>
</dbReference>
<feature type="region of interest" description="Disordered" evidence="4">
    <location>
        <begin position="577"/>
        <end position="617"/>
    </location>
</feature>
<dbReference type="SUPFAM" id="SSF103657">
    <property type="entry name" value="BAR/IMD domain-like"/>
    <property type="match status" value="1"/>
</dbReference>
<evidence type="ECO:0000256" key="2">
    <source>
        <dbReference type="PROSITE-ProRule" id="PRU00192"/>
    </source>
</evidence>
<feature type="region of interest" description="Disordered" evidence="4">
    <location>
        <begin position="998"/>
        <end position="1038"/>
    </location>
</feature>
<feature type="compositionally biased region" description="Low complexity" evidence="4">
    <location>
        <begin position="351"/>
        <end position="367"/>
    </location>
</feature>
<dbReference type="WBParaSite" id="SRDH1_53170.5">
    <property type="protein sequence ID" value="SRDH1_53170.5"/>
    <property type="gene ID" value="SRDH1_53170"/>
</dbReference>
<protein>
    <recommendedName>
        <fullName evidence="5">SH3 domain-containing protein</fullName>
    </recommendedName>
</protein>
<reference evidence="7" key="2">
    <citation type="submission" date="2023-11" db="UniProtKB">
        <authorList>
            <consortium name="WormBaseParasite"/>
        </authorList>
    </citation>
    <scope>IDENTIFICATION</scope>
</reference>
<name>A0AA85FML2_9TREM</name>
<feature type="coiled-coil region" evidence="3">
    <location>
        <begin position="107"/>
        <end position="159"/>
    </location>
</feature>
<dbReference type="PROSITE" id="PS50002">
    <property type="entry name" value="SH3"/>
    <property type="match status" value="1"/>
</dbReference>
<feature type="compositionally biased region" description="Polar residues" evidence="4">
    <location>
        <begin position="593"/>
        <end position="617"/>
    </location>
</feature>
<dbReference type="SUPFAM" id="SSF50044">
    <property type="entry name" value="SH3-domain"/>
    <property type="match status" value="1"/>
</dbReference>
<reference evidence="6" key="1">
    <citation type="submission" date="2022-06" db="EMBL/GenBank/DDBJ databases">
        <authorList>
            <person name="Berger JAMES D."/>
            <person name="Berger JAMES D."/>
        </authorList>
    </citation>
    <scope>NUCLEOTIDE SEQUENCE [LARGE SCALE GENOMIC DNA]</scope>
</reference>
<dbReference type="Proteomes" id="UP000050792">
    <property type="component" value="Unassembled WGS sequence"/>
</dbReference>
<dbReference type="CDD" id="cd07653">
    <property type="entry name" value="F-BAR_CIP4-like"/>
    <property type="match status" value="1"/>
</dbReference>
<dbReference type="PANTHER" id="PTHR15735:SF12">
    <property type="entry name" value="CDC42-INTERACTING PROTEIN 4, ISOFORM B"/>
    <property type="match status" value="1"/>
</dbReference>
<evidence type="ECO:0000256" key="3">
    <source>
        <dbReference type="SAM" id="Coils"/>
    </source>
</evidence>
<dbReference type="InterPro" id="IPR001452">
    <property type="entry name" value="SH3_domain"/>
</dbReference>
<feature type="region of interest" description="Disordered" evidence="4">
    <location>
        <begin position="297"/>
        <end position="317"/>
    </location>
</feature>
<dbReference type="Gene3D" id="2.30.30.40">
    <property type="entry name" value="SH3 Domains"/>
    <property type="match status" value="1"/>
</dbReference>
<dbReference type="AlphaFoldDB" id="A0AA85FML2"/>
<feature type="compositionally biased region" description="Low complexity" evidence="4">
    <location>
        <begin position="999"/>
        <end position="1012"/>
    </location>
</feature>
<dbReference type="InterPro" id="IPR036028">
    <property type="entry name" value="SH3-like_dom_sf"/>
</dbReference>
<evidence type="ECO:0000256" key="4">
    <source>
        <dbReference type="SAM" id="MobiDB-lite"/>
    </source>
</evidence>
<evidence type="ECO:0000256" key="1">
    <source>
        <dbReference type="ARBA" id="ARBA00022443"/>
    </source>
</evidence>
<dbReference type="PANTHER" id="PTHR15735">
    <property type="entry name" value="FCH AND DOUBLE SH3 DOMAINS PROTEIN"/>
    <property type="match status" value="1"/>
</dbReference>
<evidence type="ECO:0000313" key="6">
    <source>
        <dbReference type="Proteomes" id="UP000050792"/>
    </source>
</evidence>